<reference evidence="1 2" key="1">
    <citation type="submission" date="2016-03" db="EMBL/GenBank/DDBJ databases">
        <title>Complete genome sequence of Thermococcus gorgonarius.</title>
        <authorList>
            <person name="Oger P.M."/>
        </authorList>
    </citation>
    <scope>NUCLEOTIDE SEQUENCE [LARGE SCALE GENOMIC DNA]</scope>
    <source>
        <strain evidence="1 2">W-12</strain>
    </source>
</reference>
<name>A0A2Z2M3V1_THEGO</name>
<dbReference type="KEGG" id="tgg:A3K92_02500"/>
<dbReference type="AlphaFoldDB" id="A0A2Z2M3V1"/>
<proteinExistence type="predicted"/>
<dbReference type="Proteomes" id="UP000250134">
    <property type="component" value="Chromosome"/>
</dbReference>
<protein>
    <submittedName>
        <fullName evidence="1">Uncharacterized protein</fullName>
    </submittedName>
</protein>
<organism evidence="1 2">
    <name type="scientific">Thermococcus gorgonarius</name>
    <dbReference type="NCBI Taxonomy" id="71997"/>
    <lineage>
        <taxon>Archaea</taxon>
        <taxon>Methanobacteriati</taxon>
        <taxon>Methanobacteriota</taxon>
        <taxon>Thermococci</taxon>
        <taxon>Thermococcales</taxon>
        <taxon>Thermococcaceae</taxon>
        <taxon>Thermococcus</taxon>
    </lineage>
</organism>
<evidence type="ECO:0000313" key="2">
    <source>
        <dbReference type="Proteomes" id="UP000250134"/>
    </source>
</evidence>
<keyword evidence="2" id="KW-1185">Reference proteome</keyword>
<gene>
    <name evidence="1" type="ORF">A3K92_02500</name>
</gene>
<evidence type="ECO:0000313" key="1">
    <source>
        <dbReference type="EMBL" id="ASJ00430.1"/>
    </source>
</evidence>
<accession>A0A2Z2M3V1</accession>
<dbReference type="EMBL" id="CP014855">
    <property type="protein sequence ID" value="ASJ00430.1"/>
    <property type="molecule type" value="Genomic_DNA"/>
</dbReference>
<sequence>MMRKNLAGFLVVLLVLALLLSSYSLWNCRKDEESLLKALYLYGLKDARELSDVGGTFDYLLRENASDNLIVTYAHAYSIRAEHLQDTFGLLQAYTDDERFQLMFSAMSNYHLFLQVVSFSNSTTRKVLIGKNLETLKELDNLMKNVTKYQSPNDLPEELVEEILHTSEELEV</sequence>